<dbReference type="GO" id="GO:0005615">
    <property type="term" value="C:extracellular space"/>
    <property type="evidence" value="ECO:0007669"/>
    <property type="project" value="TreeGrafter"/>
</dbReference>
<feature type="non-terminal residue" evidence="7">
    <location>
        <position position="1"/>
    </location>
</feature>
<dbReference type="EMBL" id="CAJVCH010541975">
    <property type="protein sequence ID" value="CAG7827028.1"/>
    <property type="molecule type" value="Genomic_DNA"/>
</dbReference>
<keyword evidence="8" id="KW-1185">Reference proteome</keyword>
<feature type="domain" description="BPTI/Kunitz inhibitor" evidence="6">
    <location>
        <begin position="21"/>
        <end position="71"/>
    </location>
</feature>
<comment type="caution">
    <text evidence="7">The sequence shown here is derived from an EMBL/GenBank/DDBJ whole genome shotgun (WGS) entry which is preliminary data.</text>
</comment>
<keyword evidence="3" id="KW-0646">Protease inhibitor</keyword>
<dbReference type="SMART" id="SM00131">
    <property type="entry name" value="KU"/>
    <property type="match status" value="1"/>
</dbReference>
<dbReference type="PANTHER" id="PTHR10083:SF374">
    <property type="entry name" value="BPTI_KUNITZ INHIBITOR DOMAIN-CONTAINING PROTEIN"/>
    <property type="match status" value="1"/>
</dbReference>
<organism evidence="7 8">
    <name type="scientific">Allacma fusca</name>
    <dbReference type="NCBI Taxonomy" id="39272"/>
    <lineage>
        <taxon>Eukaryota</taxon>
        <taxon>Metazoa</taxon>
        <taxon>Ecdysozoa</taxon>
        <taxon>Arthropoda</taxon>
        <taxon>Hexapoda</taxon>
        <taxon>Collembola</taxon>
        <taxon>Symphypleona</taxon>
        <taxon>Sminthuridae</taxon>
        <taxon>Allacma</taxon>
    </lineage>
</organism>
<dbReference type="PANTHER" id="PTHR10083">
    <property type="entry name" value="KUNITZ-TYPE PROTEASE INHIBITOR-RELATED"/>
    <property type="match status" value="1"/>
</dbReference>
<evidence type="ECO:0000313" key="7">
    <source>
        <dbReference type="EMBL" id="CAG7827028.1"/>
    </source>
</evidence>
<dbReference type="InterPro" id="IPR020901">
    <property type="entry name" value="Prtase_inh_Kunz-CS"/>
</dbReference>
<dbReference type="InterPro" id="IPR002223">
    <property type="entry name" value="Kunitz_BPTI"/>
</dbReference>
<dbReference type="GO" id="GO:0004867">
    <property type="term" value="F:serine-type endopeptidase inhibitor activity"/>
    <property type="evidence" value="ECO:0007669"/>
    <property type="project" value="UniProtKB-KW"/>
</dbReference>
<evidence type="ECO:0000256" key="4">
    <source>
        <dbReference type="ARBA" id="ARBA00022900"/>
    </source>
</evidence>
<evidence type="ECO:0000256" key="5">
    <source>
        <dbReference type="ARBA" id="ARBA00023157"/>
    </source>
</evidence>
<reference evidence="7" key="1">
    <citation type="submission" date="2021-06" db="EMBL/GenBank/DDBJ databases">
        <authorList>
            <person name="Hodson N. C."/>
            <person name="Mongue J. A."/>
            <person name="Jaron S. K."/>
        </authorList>
    </citation>
    <scope>NUCLEOTIDE SEQUENCE</scope>
</reference>
<dbReference type="Pfam" id="PF00014">
    <property type="entry name" value="Kunitz_BPTI"/>
    <property type="match status" value="1"/>
</dbReference>
<evidence type="ECO:0000313" key="8">
    <source>
        <dbReference type="Proteomes" id="UP000708208"/>
    </source>
</evidence>
<dbReference type="OrthoDB" id="4473401at2759"/>
<evidence type="ECO:0000256" key="1">
    <source>
        <dbReference type="ARBA" id="ARBA00004613"/>
    </source>
</evidence>
<evidence type="ECO:0000259" key="6">
    <source>
        <dbReference type="PROSITE" id="PS50279"/>
    </source>
</evidence>
<dbReference type="CDD" id="cd00109">
    <property type="entry name" value="Kunitz-type"/>
    <property type="match status" value="1"/>
</dbReference>
<keyword evidence="4" id="KW-0722">Serine protease inhibitor</keyword>
<evidence type="ECO:0000256" key="2">
    <source>
        <dbReference type="ARBA" id="ARBA00022525"/>
    </source>
</evidence>
<accession>A0A8J2L871</accession>
<keyword evidence="2" id="KW-0964">Secreted</keyword>
<dbReference type="PROSITE" id="PS00280">
    <property type="entry name" value="BPTI_KUNITZ_1"/>
    <property type="match status" value="1"/>
</dbReference>
<evidence type="ECO:0000256" key="3">
    <source>
        <dbReference type="ARBA" id="ARBA00022690"/>
    </source>
</evidence>
<sequence>RIVRSPFRRENTATTNATVDCTLLSEKGPCKGSFQRYYWDSQELTCKGFIYGGCGGNSNNFKTIDECMSACP</sequence>
<dbReference type="AlphaFoldDB" id="A0A8J2L871"/>
<dbReference type="PROSITE" id="PS50279">
    <property type="entry name" value="BPTI_KUNITZ_2"/>
    <property type="match status" value="1"/>
</dbReference>
<proteinExistence type="predicted"/>
<gene>
    <name evidence="7" type="ORF">AFUS01_LOCUS37039</name>
</gene>
<dbReference type="Proteomes" id="UP000708208">
    <property type="component" value="Unassembled WGS sequence"/>
</dbReference>
<keyword evidence="5" id="KW-1015">Disulfide bond</keyword>
<protein>
    <recommendedName>
        <fullName evidence="6">BPTI/Kunitz inhibitor domain-containing protein</fullName>
    </recommendedName>
</protein>
<comment type="subcellular location">
    <subcellularLocation>
        <location evidence="1">Secreted</location>
    </subcellularLocation>
</comment>
<dbReference type="InterPro" id="IPR050098">
    <property type="entry name" value="TFPI/VKTCI-like"/>
</dbReference>
<name>A0A8J2L871_9HEXA</name>
<dbReference type="FunFam" id="4.10.410.10:FF:000011">
    <property type="entry name" value="Tissue factor pathway inhibitor"/>
    <property type="match status" value="1"/>
</dbReference>